<comment type="similarity">
    <text evidence="1">Belongs to the ribosome association toxin RatA family.</text>
</comment>
<organism evidence="4 5">
    <name type="scientific">Vreelandella olivaria</name>
    <dbReference type="NCBI Taxonomy" id="390919"/>
    <lineage>
        <taxon>Bacteria</taxon>
        <taxon>Pseudomonadati</taxon>
        <taxon>Pseudomonadota</taxon>
        <taxon>Gammaproteobacteria</taxon>
        <taxon>Oceanospirillales</taxon>
        <taxon>Halomonadaceae</taxon>
        <taxon>Vreelandella</taxon>
    </lineage>
</organism>
<evidence type="ECO:0000259" key="3">
    <source>
        <dbReference type="Pfam" id="PF03364"/>
    </source>
</evidence>
<evidence type="ECO:0000256" key="1">
    <source>
        <dbReference type="ARBA" id="ARBA00008918"/>
    </source>
</evidence>
<sequence length="94" mass="10874">MFPMIRFGHCEVSGEVNANRQSFRLSAAHPQKMFDLVNDFERYPEFLPGCRQARLLEHDDVHLIGEMTLGRAGVEQTITTRNELLRPSVLSCRW</sequence>
<gene>
    <name evidence="4" type="ORF">HORIV_04420</name>
</gene>
<name>A0ABN5WM03_9GAMM</name>
<dbReference type="EMBL" id="AP019416">
    <property type="protein sequence ID" value="BBI48021.1"/>
    <property type="molecule type" value="Genomic_DNA"/>
</dbReference>
<proteinExistence type="inferred from homology"/>
<dbReference type="InterPro" id="IPR023393">
    <property type="entry name" value="START-like_dom_sf"/>
</dbReference>
<evidence type="ECO:0000313" key="5">
    <source>
        <dbReference type="Proteomes" id="UP000289555"/>
    </source>
</evidence>
<keyword evidence="5" id="KW-1185">Reference proteome</keyword>
<keyword evidence="2" id="KW-1277">Toxin-antitoxin system</keyword>
<feature type="domain" description="Coenzyme Q-binding protein COQ10 START" evidence="3">
    <location>
        <begin position="27"/>
        <end position="89"/>
    </location>
</feature>
<accession>A0ABN5WM03</accession>
<dbReference type="InterPro" id="IPR005031">
    <property type="entry name" value="COQ10_START"/>
</dbReference>
<dbReference type="Proteomes" id="UP000289555">
    <property type="component" value="Chromosome"/>
</dbReference>
<evidence type="ECO:0000256" key="2">
    <source>
        <dbReference type="ARBA" id="ARBA00022649"/>
    </source>
</evidence>
<dbReference type="Pfam" id="PF03364">
    <property type="entry name" value="Polyketide_cyc"/>
    <property type="match status" value="1"/>
</dbReference>
<reference evidence="5" key="1">
    <citation type="journal article" date="2019" name="Microbiol. Resour. Announc.">
        <title>Complete Genome Sequence of Halomonas olivaria, a Moderately Halophilic Bacterium Isolated from Olive Processing Effluents, Obtained by Nanopore Sequencing.</title>
        <authorList>
            <person name="Nagata S."/>
            <person name="Ii K.M."/>
            <person name="Tsukimi T."/>
            <person name="Miura M.C."/>
            <person name="Galipon J."/>
            <person name="Arakawa K."/>
        </authorList>
    </citation>
    <scope>NUCLEOTIDE SEQUENCE [LARGE SCALE GENOMIC DNA]</scope>
    <source>
        <strain evidence="5">TYRC17</strain>
    </source>
</reference>
<dbReference type="SUPFAM" id="SSF55961">
    <property type="entry name" value="Bet v1-like"/>
    <property type="match status" value="1"/>
</dbReference>
<dbReference type="Gene3D" id="3.30.530.20">
    <property type="match status" value="1"/>
</dbReference>
<protein>
    <recommendedName>
        <fullName evidence="3">Coenzyme Q-binding protein COQ10 START domain-containing protein</fullName>
    </recommendedName>
</protein>
<evidence type="ECO:0000313" key="4">
    <source>
        <dbReference type="EMBL" id="BBI48021.1"/>
    </source>
</evidence>